<dbReference type="SUPFAM" id="SSF53738">
    <property type="entry name" value="Phosphoglucomutase, first 3 domains"/>
    <property type="match status" value="2"/>
</dbReference>
<dbReference type="SUPFAM" id="SSF55957">
    <property type="entry name" value="Phosphoglucomutase, C-terminal domain"/>
    <property type="match status" value="1"/>
</dbReference>
<dbReference type="PANTHER" id="PTHR42946">
    <property type="entry name" value="PHOSPHOHEXOSE MUTASE"/>
    <property type="match status" value="1"/>
</dbReference>
<evidence type="ECO:0000313" key="8">
    <source>
        <dbReference type="Proteomes" id="UP000033519"/>
    </source>
</evidence>
<dbReference type="InterPro" id="IPR016055">
    <property type="entry name" value="A-D-PHexomutase_a/b/a-I/II/III"/>
</dbReference>
<evidence type="ECO:0000313" key="7">
    <source>
        <dbReference type="EMBL" id="SFD17808.1"/>
    </source>
</evidence>
<dbReference type="Gene3D" id="3.40.120.10">
    <property type="entry name" value="Alpha-D-Glucose-1,6-Bisphosphate, subunit A, domain 3"/>
    <property type="match status" value="3"/>
</dbReference>
<dbReference type="STRING" id="728005.SAMN04488059_1267"/>
<dbReference type="InterPro" id="IPR016066">
    <property type="entry name" value="A-D-PHexomutase_CS"/>
</dbReference>
<organism evidence="7 9">
    <name type="scientific">Devosia psychrophila</name>
    <dbReference type="NCBI Taxonomy" id="728005"/>
    <lineage>
        <taxon>Bacteria</taxon>
        <taxon>Pseudomonadati</taxon>
        <taxon>Pseudomonadota</taxon>
        <taxon>Alphaproteobacteria</taxon>
        <taxon>Hyphomicrobiales</taxon>
        <taxon>Devosiaceae</taxon>
        <taxon>Devosia</taxon>
    </lineage>
</organism>
<dbReference type="InterPro" id="IPR005846">
    <property type="entry name" value="A-D-PHexomutase_a/b/a-III"/>
</dbReference>
<dbReference type="EMBL" id="FOMB01000026">
    <property type="protein sequence ID" value="SFD17808.1"/>
    <property type="molecule type" value="Genomic_DNA"/>
</dbReference>
<dbReference type="EMBL" id="LAPV01000072">
    <property type="protein sequence ID" value="KKC33945.1"/>
    <property type="molecule type" value="Genomic_DNA"/>
</dbReference>
<keyword evidence="3" id="KW-0597">Phosphoprotein</keyword>
<dbReference type="InterPro" id="IPR036900">
    <property type="entry name" value="A-D-PHexomutase_C_sf"/>
</dbReference>
<comment type="cofactor">
    <cofactor evidence="1">
        <name>Mg(2+)</name>
        <dbReference type="ChEBI" id="CHEBI:18420"/>
    </cofactor>
</comment>
<dbReference type="PANTHER" id="PTHR42946:SF1">
    <property type="entry name" value="PHOSPHOGLUCOMUTASE (ALPHA-D-GLUCOSE-1,6-BISPHOSPHATE-DEPENDENT)"/>
    <property type="match status" value="1"/>
</dbReference>
<keyword evidence="8" id="KW-1185">Reference proteome</keyword>
<accession>A0A0F5PZB1</accession>
<dbReference type="OrthoDB" id="9803322at2"/>
<evidence type="ECO:0000256" key="3">
    <source>
        <dbReference type="ARBA" id="ARBA00022553"/>
    </source>
</evidence>
<feature type="domain" description="Alpha-D-phosphohexomutase alpha/beta/alpha" evidence="5">
    <location>
        <begin position="260"/>
        <end position="370"/>
    </location>
</feature>
<feature type="domain" description="Alpha-D-phosphohexomutase alpha/beta/alpha" evidence="4">
    <location>
        <begin position="8"/>
        <end position="137"/>
    </location>
</feature>
<reference evidence="7 9" key="2">
    <citation type="submission" date="2016-10" db="EMBL/GenBank/DDBJ databases">
        <authorList>
            <person name="de Groot N.N."/>
        </authorList>
    </citation>
    <scope>NUCLEOTIDE SEQUENCE [LARGE SCALE GENOMIC DNA]</scope>
    <source>
        <strain evidence="7 9">CGMCC 1.10210</strain>
    </source>
</reference>
<dbReference type="GO" id="GO:0005975">
    <property type="term" value="P:carbohydrate metabolic process"/>
    <property type="evidence" value="ECO:0007669"/>
    <property type="project" value="InterPro"/>
</dbReference>
<dbReference type="Proteomes" id="UP000182258">
    <property type="component" value="Unassembled WGS sequence"/>
</dbReference>
<evidence type="ECO:0000256" key="1">
    <source>
        <dbReference type="ARBA" id="ARBA00001946"/>
    </source>
</evidence>
<comment type="similarity">
    <text evidence="2">Belongs to the phosphohexose mutase family.</text>
</comment>
<dbReference type="GO" id="GO:0008966">
    <property type="term" value="F:phosphoglucosamine mutase activity"/>
    <property type="evidence" value="ECO:0007669"/>
    <property type="project" value="TreeGrafter"/>
</dbReference>
<name>A0A0F5PZB1_9HYPH</name>
<dbReference type="AlphaFoldDB" id="A0A0F5PZB1"/>
<evidence type="ECO:0000259" key="5">
    <source>
        <dbReference type="Pfam" id="PF02880"/>
    </source>
</evidence>
<dbReference type="Pfam" id="PF02878">
    <property type="entry name" value="PGM_PMM_I"/>
    <property type="match status" value="1"/>
</dbReference>
<dbReference type="Proteomes" id="UP000033519">
    <property type="component" value="Unassembled WGS sequence"/>
</dbReference>
<dbReference type="InterPro" id="IPR050060">
    <property type="entry name" value="Phosphoglucosamine_mutase"/>
</dbReference>
<proteinExistence type="inferred from homology"/>
<dbReference type="GO" id="GO:0009252">
    <property type="term" value="P:peptidoglycan biosynthetic process"/>
    <property type="evidence" value="ECO:0007669"/>
    <property type="project" value="TreeGrafter"/>
</dbReference>
<dbReference type="InterPro" id="IPR005844">
    <property type="entry name" value="A-D-PHexomutase_a/b/a-I"/>
</dbReference>
<protein>
    <submittedName>
        <fullName evidence="7">Phosphomannomutase</fullName>
    </submittedName>
</protein>
<dbReference type="GO" id="GO:0000287">
    <property type="term" value="F:magnesium ion binding"/>
    <property type="evidence" value="ECO:0007669"/>
    <property type="project" value="InterPro"/>
</dbReference>
<evidence type="ECO:0000313" key="6">
    <source>
        <dbReference type="EMBL" id="KKC33945.1"/>
    </source>
</evidence>
<evidence type="ECO:0000259" key="4">
    <source>
        <dbReference type="Pfam" id="PF02878"/>
    </source>
</evidence>
<gene>
    <name evidence="7" type="ORF">SAMN04488059_1267</name>
    <name evidence="6" type="ORF">WH91_05650</name>
</gene>
<dbReference type="GO" id="GO:0004615">
    <property type="term" value="F:phosphomannomutase activity"/>
    <property type="evidence" value="ECO:0007669"/>
    <property type="project" value="TreeGrafter"/>
</dbReference>
<dbReference type="PATRIC" id="fig|728005.3.peg.3553"/>
<dbReference type="Pfam" id="PF02880">
    <property type="entry name" value="PGM_PMM_III"/>
    <property type="match status" value="1"/>
</dbReference>
<evidence type="ECO:0000256" key="2">
    <source>
        <dbReference type="ARBA" id="ARBA00010231"/>
    </source>
</evidence>
<evidence type="ECO:0000313" key="9">
    <source>
        <dbReference type="Proteomes" id="UP000182258"/>
    </source>
</evidence>
<sequence length="469" mass="48929">MSVSRNSLKFGTSGLRGLAVELEGQAARRYTVAFLRHVESLGQLGGGKIFVGRDFRNSSLAIAADCATAIAQFDLEAVDCGTIPTPALAYHAMAAGCGAIMVTGSHIPVDRNGLKFYLPTGEISKADEAGIFAALDEELIPDSTESVRDKAAAAVERYFDRCAGLLPAGALLGLRIGVFEHSTVARDLLMRVLQHAGADAVGLGRTDTFVAVDTEAFGDAVFAPLKGWIASEKLDAIVSSDGDGDRPLLMDGNGDFVRGDVLGLLAAQFLGARTVVTPVTSNSAIERTGFFANVVRTRVGSPFVVAAMELAHDAVVGFEANGGTFVGDGVVVDGQPLAPLPTRDAVLPLLCALGIAVRQGKRVDEVVAALPLQHAIADRLQDVPGDKSGAFLKRLEQDASFAEAFFGSHGIAGLSTIDGLQFRTTAGDMVHFRASGNAPELCCYIEGSSPDVARALLNWAMKAAAAEVA</sequence>
<reference evidence="6 8" key="1">
    <citation type="submission" date="2015-03" db="EMBL/GenBank/DDBJ databases">
        <authorList>
            <person name="Lepp D."/>
            <person name="Hassan Y.I."/>
            <person name="Li X.-Z."/>
            <person name="Zhou T."/>
        </authorList>
    </citation>
    <scope>NUCLEOTIDE SEQUENCE [LARGE SCALE GENOMIC DNA]</scope>
    <source>
        <strain evidence="6 8">Cr7-05</strain>
    </source>
</reference>
<dbReference type="GO" id="GO:0006048">
    <property type="term" value="P:UDP-N-acetylglucosamine biosynthetic process"/>
    <property type="evidence" value="ECO:0007669"/>
    <property type="project" value="TreeGrafter"/>
</dbReference>
<dbReference type="Gene3D" id="3.30.310.50">
    <property type="entry name" value="Alpha-D-phosphohexomutase, C-terminal domain"/>
    <property type="match status" value="1"/>
</dbReference>
<dbReference type="GO" id="GO:0005829">
    <property type="term" value="C:cytosol"/>
    <property type="evidence" value="ECO:0007669"/>
    <property type="project" value="TreeGrafter"/>
</dbReference>
<dbReference type="PROSITE" id="PS00710">
    <property type="entry name" value="PGM_PMM"/>
    <property type="match status" value="1"/>
</dbReference>